<comment type="similarity">
    <text evidence="2">Belongs to the RdgC family.</text>
</comment>
<dbReference type="InterPro" id="IPR007476">
    <property type="entry name" value="RdgC"/>
</dbReference>
<proteinExistence type="inferred from homology"/>
<accession>A0A917N8V7</accession>
<evidence type="ECO:0000313" key="6">
    <source>
        <dbReference type="EMBL" id="GGI77546.1"/>
    </source>
</evidence>
<sequence length="315" mass="36011">MMWFNNALIFQYQLNAPVDFINQLAAEALKPCPPHARFIYGWLPPYADELVHEVAGAMMICMGKEERILPRGVIQRILEERVLTWETQNNRAMKRAEKAQLAEELEFELLPKSFCLQKRMLALFDTVNKRLVINSASSNQASQLTSLLRKSIPGLSIEPLHYEENLSSRFGEWINNPASLPSNFQLASDCLLFSPDDDKKRFNCKGYELPADEILTLLSQGLTPAEVSLVWNERIQFTLTQDLTIKRMKCLDYLIDEFHELKELDEEYQQQDAALTLLAGELRGLVDDLLSILSLPYHQAVSCPQVEPTAMHEPT</sequence>
<organism evidence="6 7">
    <name type="scientific">Legionella impletisoli</name>
    <dbReference type="NCBI Taxonomy" id="343510"/>
    <lineage>
        <taxon>Bacteria</taxon>
        <taxon>Pseudomonadati</taxon>
        <taxon>Pseudomonadota</taxon>
        <taxon>Gammaproteobacteria</taxon>
        <taxon>Legionellales</taxon>
        <taxon>Legionellaceae</taxon>
        <taxon>Legionella</taxon>
    </lineage>
</organism>
<dbReference type="Pfam" id="PF04381">
    <property type="entry name" value="RdgC"/>
    <property type="match status" value="1"/>
</dbReference>
<gene>
    <name evidence="6" type="primary">rdgC</name>
    <name evidence="6" type="ORF">GCM10007966_02810</name>
</gene>
<dbReference type="GO" id="GO:0043590">
    <property type="term" value="C:bacterial nucleoid"/>
    <property type="evidence" value="ECO:0007669"/>
    <property type="project" value="TreeGrafter"/>
</dbReference>
<dbReference type="PANTHER" id="PTHR38103:SF1">
    <property type="entry name" value="RECOMBINATION-ASSOCIATED PROTEIN RDGC"/>
    <property type="match status" value="1"/>
</dbReference>
<evidence type="ECO:0000256" key="3">
    <source>
        <dbReference type="ARBA" id="ARBA00022296"/>
    </source>
</evidence>
<keyword evidence="4" id="KW-0963">Cytoplasm</keyword>
<keyword evidence="7" id="KW-1185">Reference proteome</keyword>
<protein>
    <recommendedName>
        <fullName evidence="3">Recombination-associated protein RdgC</fullName>
    </recommendedName>
</protein>
<reference evidence="6" key="2">
    <citation type="submission" date="2020-09" db="EMBL/GenBank/DDBJ databases">
        <authorList>
            <person name="Sun Q."/>
            <person name="Ohkuma M."/>
        </authorList>
    </citation>
    <scope>NUCLEOTIDE SEQUENCE</scope>
    <source>
        <strain evidence="6">JCM 13919</strain>
    </source>
</reference>
<evidence type="ECO:0000313" key="7">
    <source>
        <dbReference type="Proteomes" id="UP000630149"/>
    </source>
</evidence>
<reference evidence="6" key="1">
    <citation type="journal article" date="2014" name="Int. J. Syst. Evol. Microbiol.">
        <title>Complete genome sequence of Corynebacterium casei LMG S-19264T (=DSM 44701T), isolated from a smear-ripened cheese.</title>
        <authorList>
            <consortium name="US DOE Joint Genome Institute (JGI-PGF)"/>
            <person name="Walter F."/>
            <person name="Albersmeier A."/>
            <person name="Kalinowski J."/>
            <person name="Ruckert C."/>
        </authorList>
    </citation>
    <scope>NUCLEOTIDE SEQUENCE</scope>
    <source>
        <strain evidence="6">JCM 13919</strain>
    </source>
</reference>
<evidence type="ECO:0000256" key="2">
    <source>
        <dbReference type="ARBA" id="ARBA00008657"/>
    </source>
</evidence>
<evidence type="ECO:0000256" key="5">
    <source>
        <dbReference type="ARBA" id="ARBA00023172"/>
    </source>
</evidence>
<comment type="subcellular location">
    <subcellularLocation>
        <location evidence="1">Cytoplasm</location>
        <location evidence="1">Nucleoid</location>
    </subcellularLocation>
</comment>
<dbReference type="PANTHER" id="PTHR38103">
    <property type="entry name" value="RECOMBINATION-ASSOCIATED PROTEIN RDGC"/>
    <property type="match status" value="1"/>
</dbReference>
<dbReference type="GO" id="GO:0006310">
    <property type="term" value="P:DNA recombination"/>
    <property type="evidence" value="ECO:0007669"/>
    <property type="project" value="UniProtKB-KW"/>
</dbReference>
<name>A0A917N8V7_9GAMM</name>
<evidence type="ECO:0000256" key="4">
    <source>
        <dbReference type="ARBA" id="ARBA00022490"/>
    </source>
</evidence>
<dbReference type="NCBIfam" id="NF001464">
    <property type="entry name" value="PRK00321.1-5"/>
    <property type="match status" value="1"/>
</dbReference>
<comment type="caution">
    <text evidence="6">The sequence shown here is derived from an EMBL/GenBank/DDBJ whole genome shotgun (WGS) entry which is preliminary data.</text>
</comment>
<dbReference type="EMBL" id="BMOB01000001">
    <property type="protein sequence ID" value="GGI77546.1"/>
    <property type="molecule type" value="Genomic_DNA"/>
</dbReference>
<dbReference type="AlphaFoldDB" id="A0A917N8V7"/>
<dbReference type="Proteomes" id="UP000630149">
    <property type="component" value="Unassembled WGS sequence"/>
</dbReference>
<dbReference type="GO" id="GO:0003690">
    <property type="term" value="F:double-stranded DNA binding"/>
    <property type="evidence" value="ECO:0007669"/>
    <property type="project" value="TreeGrafter"/>
</dbReference>
<keyword evidence="5" id="KW-0233">DNA recombination</keyword>
<evidence type="ECO:0000256" key="1">
    <source>
        <dbReference type="ARBA" id="ARBA00004453"/>
    </source>
</evidence>
<dbReference type="GO" id="GO:0000018">
    <property type="term" value="P:regulation of DNA recombination"/>
    <property type="evidence" value="ECO:0007669"/>
    <property type="project" value="TreeGrafter"/>
</dbReference>